<dbReference type="SUPFAM" id="SSF48317">
    <property type="entry name" value="Acid phosphatase/Vanadium-dependent haloperoxidase"/>
    <property type="match status" value="1"/>
</dbReference>
<reference evidence="4" key="1">
    <citation type="submission" date="2016-05" db="EMBL/GenBank/DDBJ databases">
        <authorList>
            <person name="Dupont C."/>
            <person name="Santoro A."/>
        </authorList>
    </citation>
    <scope>NUCLEOTIDE SEQUENCE [LARGE SCALE GENOMIC DNA]</scope>
    <source>
        <strain evidence="4">U25</strain>
    </source>
</reference>
<feature type="transmembrane region" description="Helical" evidence="1">
    <location>
        <begin position="84"/>
        <end position="102"/>
    </location>
</feature>
<comment type="caution">
    <text evidence="3">The sequence shown here is derived from an EMBL/GenBank/DDBJ whole genome shotgun (WGS) entry which is preliminary data.</text>
</comment>
<gene>
    <name evidence="3" type="ORF">A7X95_00070</name>
</gene>
<feature type="transmembrane region" description="Helical" evidence="1">
    <location>
        <begin position="12"/>
        <end position="30"/>
    </location>
</feature>
<organism evidence="3 4">
    <name type="scientific">Candidatus Nitrosopelagicus brevis</name>
    <dbReference type="NCBI Taxonomy" id="1410606"/>
    <lineage>
        <taxon>Archaea</taxon>
        <taxon>Nitrososphaerota</taxon>
    </lineage>
</organism>
<feature type="transmembrane region" description="Helical" evidence="1">
    <location>
        <begin position="54"/>
        <end position="77"/>
    </location>
</feature>
<dbReference type="AlphaFoldDB" id="A0A2R6TAS6"/>
<evidence type="ECO:0000313" key="3">
    <source>
        <dbReference type="EMBL" id="PTL87728.1"/>
    </source>
</evidence>
<dbReference type="Proteomes" id="UP000241022">
    <property type="component" value="Unassembled WGS sequence"/>
</dbReference>
<proteinExistence type="predicted"/>
<dbReference type="EMBL" id="LXWN01000001">
    <property type="protein sequence ID" value="PTL87728.1"/>
    <property type="molecule type" value="Genomic_DNA"/>
</dbReference>
<feature type="domain" description="Phosphatidic acid phosphatase type 2/haloperoxidase" evidence="2">
    <location>
        <begin position="84"/>
        <end position="209"/>
    </location>
</feature>
<feature type="transmembrane region" description="Helical" evidence="1">
    <location>
        <begin position="146"/>
        <end position="162"/>
    </location>
</feature>
<reference evidence="3 4" key="2">
    <citation type="submission" date="2018-04" db="EMBL/GenBank/DDBJ databases">
        <title>Transcriptomics of ammonia oxidizing archaea.</title>
        <authorList>
            <person name="Carini P."/>
        </authorList>
    </citation>
    <scope>NUCLEOTIDE SEQUENCE [LARGE SCALE GENOMIC DNA]</scope>
    <source>
        <strain evidence="3 4">U25</strain>
    </source>
</reference>
<feature type="transmembrane region" description="Helical" evidence="1">
    <location>
        <begin position="169"/>
        <end position="186"/>
    </location>
</feature>
<feature type="transmembrane region" description="Helical" evidence="1">
    <location>
        <begin position="192"/>
        <end position="209"/>
    </location>
</feature>
<sequence>MQNILFGIRSRTFFILLTIFLICTFIAMSQSTMDSEKQFMTSVQESAGNPSIDYGVWLLTESGNVFVMLPFSIILLIIRKTRKIGMILLILLVLSSLLTGYIKCGVDRDRPFLDWLGSELPFEVEPDSFSLFCEGRSWTAGFPSGHAARSAMFAFVMVYVLSEKFPRGVHLIWIYPILMSFSRIYVLQHYPLDVIGGFVLGVLLAGYVSKRLKLYDIFLPRKI</sequence>
<keyword evidence="1" id="KW-1133">Transmembrane helix</keyword>
<evidence type="ECO:0000259" key="2">
    <source>
        <dbReference type="SMART" id="SM00014"/>
    </source>
</evidence>
<dbReference type="InterPro" id="IPR036938">
    <property type="entry name" value="PAP2/HPO_sf"/>
</dbReference>
<evidence type="ECO:0000256" key="1">
    <source>
        <dbReference type="SAM" id="Phobius"/>
    </source>
</evidence>
<dbReference type="InterPro" id="IPR000326">
    <property type="entry name" value="PAP2/HPO"/>
</dbReference>
<dbReference type="Gene3D" id="1.20.144.10">
    <property type="entry name" value="Phosphatidic acid phosphatase type 2/haloperoxidase"/>
    <property type="match status" value="1"/>
</dbReference>
<accession>A0A2R6TAS6</accession>
<dbReference type="CDD" id="cd01610">
    <property type="entry name" value="PAP2_like"/>
    <property type="match status" value="1"/>
</dbReference>
<name>A0A2R6TAS6_9ARCH</name>
<evidence type="ECO:0000313" key="4">
    <source>
        <dbReference type="Proteomes" id="UP000241022"/>
    </source>
</evidence>
<protein>
    <submittedName>
        <fullName evidence="3">Phospholipid phosphatase</fullName>
    </submittedName>
</protein>
<dbReference type="SMART" id="SM00014">
    <property type="entry name" value="acidPPc"/>
    <property type="match status" value="1"/>
</dbReference>
<dbReference type="PANTHER" id="PTHR14969:SF13">
    <property type="entry name" value="AT30094P"/>
    <property type="match status" value="1"/>
</dbReference>
<keyword evidence="4" id="KW-1185">Reference proteome</keyword>
<keyword evidence="1" id="KW-0812">Transmembrane</keyword>
<keyword evidence="1" id="KW-0472">Membrane</keyword>
<dbReference type="Pfam" id="PF01569">
    <property type="entry name" value="PAP2"/>
    <property type="match status" value="1"/>
</dbReference>
<dbReference type="OrthoDB" id="10182at2157"/>
<dbReference type="GO" id="GO:0042392">
    <property type="term" value="F:sphingosine-1-phosphate phosphatase activity"/>
    <property type="evidence" value="ECO:0007669"/>
    <property type="project" value="TreeGrafter"/>
</dbReference>
<dbReference type="PANTHER" id="PTHR14969">
    <property type="entry name" value="SPHINGOSINE-1-PHOSPHATE PHOSPHOHYDROLASE"/>
    <property type="match status" value="1"/>
</dbReference>